<feature type="compositionally biased region" description="Basic and acidic residues" evidence="1">
    <location>
        <begin position="1"/>
        <end position="13"/>
    </location>
</feature>
<organism evidence="2 3">
    <name type="scientific">Armillaria ostoyae</name>
    <name type="common">Armillaria root rot fungus</name>
    <dbReference type="NCBI Taxonomy" id="47428"/>
    <lineage>
        <taxon>Eukaryota</taxon>
        <taxon>Fungi</taxon>
        <taxon>Dikarya</taxon>
        <taxon>Basidiomycota</taxon>
        <taxon>Agaricomycotina</taxon>
        <taxon>Agaricomycetes</taxon>
        <taxon>Agaricomycetidae</taxon>
        <taxon>Agaricales</taxon>
        <taxon>Marasmiineae</taxon>
        <taxon>Physalacriaceae</taxon>
        <taxon>Armillaria</taxon>
    </lineage>
</organism>
<evidence type="ECO:0000313" key="3">
    <source>
        <dbReference type="Proteomes" id="UP000219338"/>
    </source>
</evidence>
<dbReference type="Proteomes" id="UP000219338">
    <property type="component" value="Unassembled WGS sequence"/>
</dbReference>
<gene>
    <name evidence="2" type="ORF">ARMOST_07933</name>
</gene>
<dbReference type="EMBL" id="FUEG01000005">
    <property type="protein sequence ID" value="SJL04566.1"/>
    <property type="molecule type" value="Genomic_DNA"/>
</dbReference>
<evidence type="ECO:0000313" key="2">
    <source>
        <dbReference type="EMBL" id="SJL04566.1"/>
    </source>
</evidence>
<protein>
    <submittedName>
        <fullName evidence="2">Uncharacterized protein</fullName>
    </submittedName>
</protein>
<evidence type="ECO:0000256" key="1">
    <source>
        <dbReference type="SAM" id="MobiDB-lite"/>
    </source>
</evidence>
<sequence length="132" mass="14859">MRSEEDNYEREGMTRFGAPTADGHGGDEGINHMAQLTTLRFKQRDHSRSRLNPSWGSITGLKFYHGGSPSFDMVDHSSIVSFSLRQTVYYDNDNSRTLCCPIPDPPLQYNHHRTHIAIFETGNSDGGLRSIS</sequence>
<dbReference type="AlphaFoldDB" id="A0A284R777"/>
<accession>A0A284R777</accession>
<proteinExistence type="predicted"/>
<reference evidence="3" key="1">
    <citation type="journal article" date="2017" name="Nat. Ecol. Evol.">
        <title>Genome expansion and lineage-specific genetic innovations in the forest pathogenic fungi Armillaria.</title>
        <authorList>
            <person name="Sipos G."/>
            <person name="Prasanna A.N."/>
            <person name="Walter M.C."/>
            <person name="O'Connor E."/>
            <person name="Balint B."/>
            <person name="Krizsan K."/>
            <person name="Kiss B."/>
            <person name="Hess J."/>
            <person name="Varga T."/>
            <person name="Slot J."/>
            <person name="Riley R."/>
            <person name="Boka B."/>
            <person name="Rigling D."/>
            <person name="Barry K."/>
            <person name="Lee J."/>
            <person name="Mihaltcheva S."/>
            <person name="LaButti K."/>
            <person name="Lipzen A."/>
            <person name="Waldron R."/>
            <person name="Moloney N.M."/>
            <person name="Sperisen C."/>
            <person name="Kredics L."/>
            <person name="Vagvoelgyi C."/>
            <person name="Patrignani A."/>
            <person name="Fitzpatrick D."/>
            <person name="Nagy I."/>
            <person name="Doyle S."/>
            <person name="Anderson J.B."/>
            <person name="Grigoriev I.V."/>
            <person name="Gueldener U."/>
            <person name="Muensterkoetter M."/>
            <person name="Nagy L.G."/>
        </authorList>
    </citation>
    <scope>NUCLEOTIDE SEQUENCE [LARGE SCALE GENOMIC DNA]</scope>
    <source>
        <strain evidence="3">C18/9</strain>
    </source>
</reference>
<name>A0A284R777_ARMOS</name>
<keyword evidence="3" id="KW-1185">Reference proteome</keyword>
<feature type="region of interest" description="Disordered" evidence="1">
    <location>
        <begin position="1"/>
        <end position="32"/>
    </location>
</feature>